<reference evidence="2" key="1">
    <citation type="submission" date="2021-01" db="EMBL/GenBank/DDBJ databases">
        <title>Modified the classification status of verrucomicrobia.</title>
        <authorList>
            <person name="Feng X."/>
        </authorList>
    </citation>
    <scope>NUCLEOTIDE SEQUENCE</scope>
    <source>
        <strain evidence="2">JCM 18052</strain>
    </source>
</reference>
<keyword evidence="3" id="KW-1185">Reference proteome</keyword>
<accession>A0A934R5U3</accession>
<dbReference type="Proteomes" id="UP000600139">
    <property type="component" value="Unassembled WGS sequence"/>
</dbReference>
<dbReference type="EMBL" id="JAENIK010000012">
    <property type="protein sequence ID" value="MBK1817751.1"/>
    <property type="molecule type" value="Genomic_DNA"/>
</dbReference>
<dbReference type="InterPro" id="IPR015655">
    <property type="entry name" value="PP2C"/>
</dbReference>
<dbReference type="GO" id="GO:0004722">
    <property type="term" value="F:protein serine/threonine phosphatase activity"/>
    <property type="evidence" value="ECO:0007669"/>
    <property type="project" value="InterPro"/>
</dbReference>
<dbReference type="PANTHER" id="PTHR47992">
    <property type="entry name" value="PROTEIN PHOSPHATASE"/>
    <property type="match status" value="1"/>
</dbReference>
<organism evidence="2 3">
    <name type="scientific">Luteolibacter yonseiensis</name>
    <dbReference type="NCBI Taxonomy" id="1144680"/>
    <lineage>
        <taxon>Bacteria</taxon>
        <taxon>Pseudomonadati</taxon>
        <taxon>Verrucomicrobiota</taxon>
        <taxon>Verrucomicrobiia</taxon>
        <taxon>Verrucomicrobiales</taxon>
        <taxon>Verrucomicrobiaceae</taxon>
        <taxon>Luteolibacter</taxon>
    </lineage>
</organism>
<sequence>MTESAIFHWASLTHSGSRKPRNDDSLIAFASGALGAETLPAEGSLPLAQHDLVFAVSDGMGGGNAGDIASSTIVTQMAEIIPETFKAAAAGFFPDSISHLGDALRSIHEQINAAANGCPDKSGMAATLALTWFTPENLYLANAGDSRIYRSRGGVLEQLSRDHTAAWGQWKRGEISEIQYRNHPRRAALYEVVGGGHARVNPHFAAVSYEPGDCFLVCSDGLIDGLWERHISEALAGCTDCPMATAEKLLKRAVDNSGIDDTSLIVISVIA</sequence>
<dbReference type="Pfam" id="PF13672">
    <property type="entry name" value="PP2C_2"/>
    <property type="match status" value="1"/>
</dbReference>
<comment type="caution">
    <text evidence="2">The sequence shown here is derived from an EMBL/GenBank/DDBJ whole genome shotgun (WGS) entry which is preliminary data.</text>
</comment>
<dbReference type="SMART" id="SM00331">
    <property type="entry name" value="PP2C_SIG"/>
    <property type="match status" value="1"/>
</dbReference>
<evidence type="ECO:0000313" key="2">
    <source>
        <dbReference type="EMBL" id="MBK1817751.1"/>
    </source>
</evidence>
<dbReference type="Gene3D" id="3.60.40.10">
    <property type="entry name" value="PPM-type phosphatase domain"/>
    <property type="match status" value="1"/>
</dbReference>
<evidence type="ECO:0000313" key="3">
    <source>
        <dbReference type="Proteomes" id="UP000600139"/>
    </source>
</evidence>
<dbReference type="SUPFAM" id="SSF81606">
    <property type="entry name" value="PP2C-like"/>
    <property type="match status" value="1"/>
</dbReference>
<proteinExistence type="predicted"/>
<dbReference type="PROSITE" id="PS51746">
    <property type="entry name" value="PPM_2"/>
    <property type="match status" value="1"/>
</dbReference>
<protein>
    <submittedName>
        <fullName evidence="2">Serine/threonine-protein phosphatase</fullName>
    </submittedName>
</protein>
<name>A0A934R5U3_9BACT</name>
<feature type="domain" description="PPM-type phosphatase" evidence="1">
    <location>
        <begin position="33"/>
        <end position="269"/>
    </location>
</feature>
<evidence type="ECO:0000259" key="1">
    <source>
        <dbReference type="PROSITE" id="PS51746"/>
    </source>
</evidence>
<dbReference type="InterPro" id="IPR036457">
    <property type="entry name" value="PPM-type-like_dom_sf"/>
</dbReference>
<dbReference type="InterPro" id="IPR001932">
    <property type="entry name" value="PPM-type_phosphatase-like_dom"/>
</dbReference>
<dbReference type="RefSeq" id="WP_200352681.1">
    <property type="nucleotide sequence ID" value="NZ_BAABHZ010000001.1"/>
</dbReference>
<dbReference type="AlphaFoldDB" id="A0A934R5U3"/>
<dbReference type="CDD" id="cd00143">
    <property type="entry name" value="PP2Cc"/>
    <property type="match status" value="1"/>
</dbReference>
<gene>
    <name evidence="2" type="ORF">JIN84_19180</name>
</gene>
<dbReference type="SMART" id="SM00332">
    <property type="entry name" value="PP2Cc"/>
    <property type="match status" value="1"/>
</dbReference>